<dbReference type="InterPro" id="IPR036291">
    <property type="entry name" value="NAD(P)-bd_dom_sf"/>
</dbReference>
<reference evidence="2" key="1">
    <citation type="journal article" date="2019" name="Int. J. Syst. Evol. Microbiol.">
        <title>The Global Catalogue of Microorganisms (GCM) 10K type strain sequencing project: providing services to taxonomists for standard genome sequencing and annotation.</title>
        <authorList>
            <consortium name="The Broad Institute Genomics Platform"/>
            <consortium name="The Broad Institute Genome Sequencing Center for Infectious Disease"/>
            <person name="Wu L."/>
            <person name="Ma J."/>
        </authorList>
    </citation>
    <scope>NUCLEOTIDE SEQUENCE [LARGE SCALE GENOMIC DNA]</scope>
    <source>
        <strain evidence="2">CGMCC 1.12778</strain>
    </source>
</reference>
<name>A0ABQ2ASR2_9MICC</name>
<evidence type="ECO:0000313" key="1">
    <source>
        <dbReference type="EMBL" id="GGH96763.1"/>
    </source>
</evidence>
<dbReference type="Gene3D" id="3.90.180.10">
    <property type="entry name" value="Medium-chain alcohol dehydrogenases, catalytic domain"/>
    <property type="match status" value="1"/>
</dbReference>
<proteinExistence type="predicted"/>
<protein>
    <submittedName>
        <fullName evidence="1">Uncharacterized protein</fullName>
    </submittedName>
</protein>
<comment type="caution">
    <text evidence="1">The sequence shown here is derived from an EMBL/GenBank/DDBJ whole genome shotgun (WGS) entry which is preliminary data.</text>
</comment>
<dbReference type="EMBL" id="BMFW01000011">
    <property type="protein sequence ID" value="GGH96763.1"/>
    <property type="molecule type" value="Genomic_DNA"/>
</dbReference>
<gene>
    <name evidence="1" type="ORF">GCM10007170_25360</name>
</gene>
<dbReference type="SUPFAM" id="SSF51735">
    <property type="entry name" value="NAD(P)-binding Rossmann-fold domains"/>
    <property type="match status" value="1"/>
</dbReference>
<evidence type="ECO:0000313" key="2">
    <source>
        <dbReference type="Proteomes" id="UP000643279"/>
    </source>
</evidence>
<keyword evidence="2" id="KW-1185">Reference proteome</keyword>
<accession>A0ABQ2ASR2</accession>
<dbReference type="Proteomes" id="UP000643279">
    <property type="component" value="Unassembled WGS sequence"/>
</dbReference>
<organism evidence="1 2">
    <name type="scientific">Arthrobacter liuii</name>
    <dbReference type="NCBI Taxonomy" id="1476996"/>
    <lineage>
        <taxon>Bacteria</taxon>
        <taxon>Bacillati</taxon>
        <taxon>Actinomycetota</taxon>
        <taxon>Actinomycetes</taxon>
        <taxon>Micrococcales</taxon>
        <taxon>Micrococcaceae</taxon>
        <taxon>Arthrobacter</taxon>
    </lineage>
</organism>
<sequence>MLNSLMDLTTAGGSVGIPGLYVTGDPGAADEAARKGSLSLSLAKAVNAKAISLDDASRGYAEFDAGAATKYVLDPNGYLNN</sequence>